<dbReference type="EMBL" id="JBHUKR010000002">
    <property type="protein sequence ID" value="MFD2414866.1"/>
    <property type="molecule type" value="Genomic_DNA"/>
</dbReference>
<comment type="similarity">
    <text evidence="1">Belongs to the non-flavoprotein flavin reductase family.</text>
</comment>
<dbReference type="RefSeq" id="WP_378260133.1">
    <property type="nucleotide sequence ID" value="NZ_JBHUKR010000002.1"/>
</dbReference>
<keyword evidence="5" id="KW-1185">Reference proteome</keyword>
<dbReference type="InterPro" id="IPR012349">
    <property type="entry name" value="Split_barrel_FMN-bd"/>
</dbReference>
<comment type="caution">
    <text evidence="4">The sequence shown here is derived from an EMBL/GenBank/DDBJ whole genome shotgun (WGS) entry which is preliminary data.</text>
</comment>
<dbReference type="Gene3D" id="3.30.450.40">
    <property type="match status" value="1"/>
</dbReference>
<reference evidence="5" key="1">
    <citation type="journal article" date="2019" name="Int. J. Syst. Evol. Microbiol.">
        <title>The Global Catalogue of Microorganisms (GCM) 10K type strain sequencing project: providing services to taxonomists for standard genome sequencing and annotation.</title>
        <authorList>
            <consortium name="The Broad Institute Genomics Platform"/>
            <consortium name="The Broad Institute Genome Sequencing Center for Infectious Disease"/>
            <person name="Wu L."/>
            <person name="Ma J."/>
        </authorList>
    </citation>
    <scope>NUCLEOTIDE SEQUENCE [LARGE SCALE GENOMIC DNA]</scope>
    <source>
        <strain evidence="5">CGMCC 4.7645</strain>
    </source>
</reference>
<evidence type="ECO:0000313" key="5">
    <source>
        <dbReference type="Proteomes" id="UP001597417"/>
    </source>
</evidence>
<evidence type="ECO:0000313" key="4">
    <source>
        <dbReference type="EMBL" id="MFD2414866.1"/>
    </source>
</evidence>
<evidence type="ECO:0000256" key="2">
    <source>
        <dbReference type="ARBA" id="ARBA00023002"/>
    </source>
</evidence>
<dbReference type="Gene3D" id="2.30.110.10">
    <property type="entry name" value="Electron Transport, Fmn-binding Protein, Chain A"/>
    <property type="match status" value="1"/>
</dbReference>
<dbReference type="InterPro" id="IPR002563">
    <property type="entry name" value="Flavin_Rdtase-like_dom"/>
</dbReference>
<dbReference type="InterPro" id="IPR029016">
    <property type="entry name" value="GAF-like_dom_sf"/>
</dbReference>
<dbReference type="InterPro" id="IPR050268">
    <property type="entry name" value="NADH-dep_flavin_reductase"/>
</dbReference>
<accession>A0ABW5FLH9</accession>
<protein>
    <submittedName>
        <fullName evidence="4">Flavin reductase</fullName>
    </submittedName>
</protein>
<dbReference type="SMART" id="SM00903">
    <property type="entry name" value="Flavin_Reduct"/>
    <property type="match status" value="1"/>
</dbReference>
<dbReference type="PANTHER" id="PTHR30466">
    <property type="entry name" value="FLAVIN REDUCTASE"/>
    <property type="match status" value="1"/>
</dbReference>
<dbReference type="PROSITE" id="PS51078">
    <property type="entry name" value="ICLR_ED"/>
    <property type="match status" value="1"/>
</dbReference>
<evidence type="ECO:0000256" key="1">
    <source>
        <dbReference type="ARBA" id="ARBA00008898"/>
    </source>
</evidence>
<evidence type="ECO:0000259" key="3">
    <source>
        <dbReference type="PROSITE" id="PS51078"/>
    </source>
</evidence>
<dbReference type="SUPFAM" id="SSF50475">
    <property type="entry name" value="FMN-binding split barrel"/>
    <property type="match status" value="1"/>
</dbReference>
<dbReference type="SUPFAM" id="SSF55781">
    <property type="entry name" value="GAF domain-like"/>
    <property type="match status" value="1"/>
</dbReference>
<dbReference type="PANTHER" id="PTHR30466:SF11">
    <property type="entry name" value="FLAVIN-DEPENDENT MONOOXYGENASE, REDUCTASE SUBUNIT HSAB"/>
    <property type="match status" value="1"/>
</dbReference>
<dbReference type="Proteomes" id="UP001597417">
    <property type="component" value="Unassembled WGS sequence"/>
</dbReference>
<dbReference type="Pfam" id="PF01613">
    <property type="entry name" value="Flavin_Reduct"/>
    <property type="match status" value="1"/>
</dbReference>
<gene>
    <name evidence="4" type="ORF">ACFSXZ_00810</name>
</gene>
<dbReference type="InterPro" id="IPR014757">
    <property type="entry name" value="Tscrpt_reg_IclR_C"/>
</dbReference>
<feature type="domain" description="IclR-ED" evidence="3">
    <location>
        <begin position="179"/>
        <end position="400"/>
    </location>
</feature>
<sequence length="403" mass="43378">MNPQPARGRVDTKSAEVGAMVNREHFRHVLSQYPTGVAVVTALTMGGEPTGMTVGSFASVSMEPPLVSFMPSKTSASWASMQPLTNFCVNVLGAHQDEVCRLIASRKQDKFAGLDWHMSRLGNPVLTGCVATIECARQDVFDGGDHDIVLGRVRELSVEHPTLPLLFFRGGYGSFQPGPMLSGEAELVDHMRAVHLVRQRLADLATEVNSEVTTIVRLGDEVVVTSSYGASSAGELASRVGYRAPFVPPLGSVHAAWGSDALRERWLGNLGADATAADRMRYLAMLDDVRDRGYATSVTSDDRMDALALEMSHGRSALSMSVLRQHIRAVADEYDPTRTVGLAPTRVRGIMAPVFGARSEVAFLVMIWGDLSSRLEEAELARRGSVLRAAADEMTAIIGGAPA</sequence>
<organism evidence="4 5">
    <name type="scientific">Amycolatopsis pigmentata</name>
    <dbReference type="NCBI Taxonomy" id="450801"/>
    <lineage>
        <taxon>Bacteria</taxon>
        <taxon>Bacillati</taxon>
        <taxon>Actinomycetota</taxon>
        <taxon>Actinomycetes</taxon>
        <taxon>Pseudonocardiales</taxon>
        <taxon>Pseudonocardiaceae</taxon>
        <taxon>Amycolatopsis</taxon>
    </lineage>
</organism>
<keyword evidence="2" id="KW-0560">Oxidoreductase</keyword>
<proteinExistence type="inferred from homology"/>
<name>A0ABW5FLH9_9PSEU</name>